<reference evidence="2 3" key="1">
    <citation type="submission" date="2023-12" db="EMBL/GenBank/DDBJ databases">
        <title>Description of new species of Mycobacterium terrae complex isolated from sewage at the Sao Paulo Zoological Park Foundation in Brazil.</title>
        <authorList>
            <person name="Romagnoli C.L."/>
            <person name="Conceicao E.C."/>
            <person name="Machado E."/>
            <person name="Barreto L.B.P.F."/>
            <person name="Sharma A."/>
            <person name="Silva N.M."/>
            <person name="Marques L.E."/>
            <person name="Juliana M.A."/>
            <person name="Lourenco M.C.S."/>
            <person name="Digiampietri L.A."/>
            <person name="Suffys P.N."/>
            <person name="Viana-Niero C."/>
        </authorList>
    </citation>
    <scope>NUCLEOTIDE SEQUENCE [LARGE SCALE GENOMIC DNA]</scope>
    <source>
        <strain evidence="2 3">MYC340</strain>
    </source>
</reference>
<protein>
    <submittedName>
        <fullName evidence="2">Sorbosone dehydrogenase family protein</fullName>
    </submittedName>
</protein>
<comment type="caution">
    <text evidence="2">The sequence shown here is derived from an EMBL/GenBank/DDBJ whole genome shotgun (WGS) entry which is preliminary data.</text>
</comment>
<evidence type="ECO:0000256" key="1">
    <source>
        <dbReference type="SAM" id="SignalP"/>
    </source>
</evidence>
<keyword evidence="1" id="KW-0732">Signal</keyword>
<feature type="chain" id="PRO_5047455967" evidence="1">
    <location>
        <begin position="26"/>
        <end position="47"/>
    </location>
</feature>
<gene>
    <name evidence="2" type="ORF">KV113_25730</name>
</gene>
<proteinExistence type="predicted"/>
<name>A0ABU5Y411_9MYCO</name>
<feature type="non-terminal residue" evidence="2">
    <location>
        <position position="47"/>
    </location>
</feature>
<dbReference type="Proteomes" id="UP001298593">
    <property type="component" value="Unassembled WGS sequence"/>
</dbReference>
<feature type="signal peptide" evidence="1">
    <location>
        <begin position="1"/>
        <end position="25"/>
    </location>
</feature>
<dbReference type="PROSITE" id="PS51257">
    <property type="entry name" value="PROKAR_LIPOPROTEIN"/>
    <property type="match status" value="1"/>
</dbReference>
<sequence length="47" mass="5007">MRGAVHRVPVALFAALLVLTGCAHFDDAQSQPFTTVPRRGMAPTTTP</sequence>
<organism evidence="2 3">
    <name type="scientific">[Mycobacterium] nativiensis</name>
    <dbReference type="NCBI Taxonomy" id="2855503"/>
    <lineage>
        <taxon>Bacteria</taxon>
        <taxon>Bacillati</taxon>
        <taxon>Actinomycetota</taxon>
        <taxon>Actinomycetes</taxon>
        <taxon>Mycobacteriales</taxon>
        <taxon>Mycobacteriaceae</taxon>
        <taxon>Mycolicibacter</taxon>
    </lineage>
</organism>
<accession>A0ABU5Y411</accession>
<evidence type="ECO:0000313" key="2">
    <source>
        <dbReference type="EMBL" id="MEB3034945.1"/>
    </source>
</evidence>
<evidence type="ECO:0000313" key="3">
    <source>
        <dbReference type="Proteomes" id="UP001298593"/>
    </source>
</evidence>
<dbReference type="EMBL" id="JAYJJU010000045">
    <property type="protein sequence ID" value="MEB3034945.1"/>
    <property type="molecule type" value="Genomic_DNA"/>
</dbReference>
<keyword evidence="3" id="KW-1185">Reference proteome</keyword>